<dbReference type="AlphaFoldDB" id="A0A1G7TWL3"/>
<dbReference type="STRING" id="640205.SAMN05216381_3915"/>
<dbReference type="PANTHER" id="PTHR39166">
    <property type="entry name" value="BLL1166 PROTEIN"/>
    <property type="match status" value="1"/>
</dbReference>
<evidence type="ECO:0000313" key="2">
    <source>
        <dbReference type="Proteomes" id="UP000243378"/>
    </source>
</evidence>
<sequence>MDRRNNLTAQALLDCALSNPVNRALLHILGTLDLPGCYLTAGCLYQAYWNRQSGQPADWGINDYDIFYFDTDLSWEAENVVIERVAEACKGLTATIEVKNQARVHLWYESKFGAPYPRLRKATDGIDRYLVKATCIGLDVRSGELYSTHGLDELQNGVLRINPLNLQPAMFLHKAQSYQARWPWLKIET</sequence>
<evidence type="ECO:0000313" key="1">
    <source>
        <dbReference type="EMBL" id="SDG39715.1"/>
    </source>
</evidence>
<dbReference type="OrthoDB" id="9805247at2"/>
<dbReference type="InterPro" id="IPR009267">
    <property type="entry name" value="NTP_transf_6"/>
</dbReference>
<dbReference type="RefSeq" id="WP_092371243.1">
    <property type="nucleotide sequence ID" value="NZ_FNBM01000010.1"/>
</dbReference>
<gene>
    <name evidence="1" type="ORF">SAMN05216381_3915</name>
</gene>
<reference evidence="1 2" key="1">
    <citation type="submission" date="2016-10" db="EMBL/GenBank/DDBJ databases">
        <authorList>
            <person name="de Groot N.N."/>
        </authorList>
    </citation>
    <scope>NUCLEOTIDE SEQUENCE [LARGE SCALE GENOMIC DNA]</scope>
    <source>
        <strain evidence="1 2">LMG 25475</strain>
    </source>
</reference>
<dbReference type="Pfam" id="PF06042">
    <property type="entry name" value="NTP_transf_6"/>
    <property type="match status" value="1"/>
</dbReference>
<dbReference type="EMBL" id="FNBM01000010">
    <property type="protein sequence ID" value="SDG39715.1"/>
    <property type="molecule type" value="Genomic_DNA"/>
</dbReference>
<dbReference type="PANTHER" id="PTHR39166:SF1">
    <property type="entry name" value="BLL1166 PROTEIN"/>
    <property type="match status" value="1"/>
</dbReference>
<dbReference type="Proteomes" id="UP000243378">
    <property type="component" value="Unassembled WGS sequence"/>
</dbReference>
<accession>A0A1G7TWL3</accession>
<evidence type="ECO:0008006" key="3">
    <source>
        <dbReference type="Google" id="ProtNLM"/>
    </source>
</evidence>
<protein>
    <recommendedName>
        <fullName evidence="3">Nucleotidyltransferase family protein</fullName>
    </recommendedName>
</protein>
<proteinExistence type="predicted"/>
<name>A0A1G7TWL3_9GAMM</name>
<organism evidence="1 2">
    <name type="scientific">Phytopseudomonas seleniipraecipitans</name>
    <dbReference type="NCBI Taxonomy" id="640205"/>
    <lineage>
        <taxon>Bacteria</taxon>
        <taxon>Pseudomonadati</taxon>
        <taxon>Pseudomonadota</taxon>
        <taxon>Gammaproteobacteria</taxon>
        <taxon>Pseudomonadales</taxon>
        <taxon>Pseudomonadaceae</taxon>
        <taxon>Phytopseudomonas</taxon>
    </lineage>
</organism>